<proteinExistence type="predicted"/>
<evidence type="ECO:0000313" key="2">
    <source>
        <dbReference type="EMBL" id="TCS64149.1"/>
    </source>
</evidence>
<keyword evidence="1" id="KW-0732">Signal</keyword>
<feature type="signal peptide" evidence="1">
    <location>
        <begin position="1"/>
        <end position="21"/>
    </location>
</feature>
<dbReference type="RefSeq" id="WP_132938113.1">
    <property type="nucleotide sequence ID" value="NZ_CP119676.1"/>
</dbReference>
<dbReference type="Proteomes" id="UP000295304">
    <property type="component" value="Unassembled WGS sequence"/>
</dbReference>
<evidence type="ECO:0000256" key="1">
    <source>
        <dbReference type="SAM" id="SignalP"/>
    </source>
</evidence>
<gene>
    <name evidence="2" type="ORF">EDD55_102191</name>
</gene>
<dbReference type="EMBL" id="SLZW01000002">
    <property type="protein sequence ID" value="TCS64149.1"/>
    <property type="molecule type" value="Genomic_DNA"/>
</dbReference>
<reference evidence="2 3" key="1">
    <citation type="submission" date="2019-03" db="EMBL/GenBank/DDBJ databases">
        <title>Genomic Encyclopedia of Type Strains, Phase IV (KMG-IV): sequencing the most valuable type-strain genomes for metagenomic binning, comparative biology and taxonomic classification.</title>
        <authorList>
            <person name="Goeker M."/>
        </authorList>
    </citation>
    <scope>NUCLEOTIDE SEQUENCE [LARGE SCALE GENOMIC DNA]</scope>
    <source>
        <strain evidence="2 3">DSM 101688</strain>
    </source>
</reference>
<sequence>MKVFNIAIVAIALGGILSGCAAPGKTGKHGAYAMSGQYLGKDTRHEITPAESRLILPAKPALKIDKIIAGDVGPNRYEESIMFKGLGFARYEEVYRGGFGQVFDRHFRKLGAQLSKVVIPVPYKTLTIKTKGRMKYATFTTKSRPCVLFAQQVGEKGYRDRTPGMVTGLICDRPGFSPERLAFLITSYIAKIKKR</sequence>
<feature type="chain" id="PRO_5020876129" description="Lipoprotein" evidence="1">
    <location>
        <begin position="22"/>
        <end position="195"/>
    </location>
</feature>
<keyword evidence="3" id="KW-1185">Reference proteome</keyword>
<organism evidence="2 3">
    <name type="scientific">Varunaivibrio sulfuroxidans</name>
    <dbReference type="NCBI Taxonomy" id="1773489"/>
    <lineage>
        <taxon>Bacteria</taxon>
        <taxon>Pseudomonadati</taxon>
        <taxon>Pseudomonadota</taxon>
        <taxon>Alphaproteobacteria</taxon>
        <taxon>Rhodospirillales</taxon>
        <taxon>Magnetovibrionaceae</taxon>
        <taxon>Varunaivibrio</taxon>
    </lineage>
</organism>
<evidence type="ECO:0000313" key="3">
    <source>
        <dbReference type="Proteomes" id="UP000295304"/>
    </source>
</evidence>
<comment type="caution">
    <text evidence="2">The sequence shown here is derived from an EMBL/GenBank/DDBJ whole genome shotgun (WGS) entry which is preliminary data.</text>
</comment>
<name>A0A4R3JDM0_9PROT</name>
<protein>
    <recommendedName>
        <fullName evidence="4">Lipoprotein</fullName>
    </recommendedName>
</protein>
<evidence type="ECO:0008006" key="4">
    <source>
        <dbReference type="Google" id="ProtNLM"/>
    </source>
</evidence>
<dbReference type="AlphaFoldDB" id="A0A4R3JDM0"/>
<dbReference type="PROSITE" id="PS51257">
    <property type="entry name" value="PROKAR_LIPOPROTEIN"/>
    <property type="match status" value="1"/>
</dbReference>
<accession>A0A4R3JDM0</accession>